<dbReference type="EMBL" id="SIJB01000024">
    <property type="protein sequence ID" value="NBI29399.1"/>
    <property type="molecule type" value="Genomic_DNA"/>
</dbReference>
<dbReference type="GO" id="GO:0030435">
    <property type="term" value="P:sporulation resulting in formation of a cellular spore"/>
    <property type="evidence" value="ECO:0007669"/>
    <property type="project" value="InterPro"/>
</dbReference>
<dbReference type="InterPro" id="IPR019076">
    <property type="entry name" value="Spore_lipoprot_YhcN/YlaJ-like"/>
</dbReference>
<comment type="caution">
    <text evidence="2">The sequence shown here is derived from an EMBL/GenBank/DDBJ whole genome shotgun (WGS) entry which is preliminary data.</text>
</comment>
<dbReference type="NCBIfam" id="TIGR02898">
    <property type="entry name" value="spore_YhcN_YlaJ"/>
    <property type="match status" value="1"/>
</dbReference>
<dbReference type="PROSITE" id="PS51257">
    <property type="entry name" value="PROKAR_LIPOPROTEIN"/>
    <property type="match status" value="1"/>
</dbReference>
<organism evidence="2 3">
    <name type="scientific">Chengkuizengella marina</name>
    <dbReference type="NCBI Taxonomy" id="2507566"/>
    <lineage>
        <taxon>Bacteria</taxon>
        <taxon>Bacillati</taxon>
        <taxon>Bacillota</taxon>
        <taxon>Bacilli</taxon>
        <taxon>Bacillales</taxon>
        <taxon>Paenibacillaceae</taxon>
        <taxon>Chengkuizengella</taxon>
    </lineage>
</organism>
<name>A0A6N9Q3J1_9BACL</name>
<dbReference type="RefSeq" id="WP_160646204.1">
    <property type="nucleotide sequence ID" value="NZ_SIJB01000024.1"/>
</dbReference>
<keyword evidence="3" id="KW-1185">Reference proteome</keyword>
<keyword evidence="2" id="KW-0449">Lipoprotein</keyword>
<keyword evidence="1" id="KW-0732">Signal</keyword>
<evidence type="ECO:0000313" key="3">
    <source>
        <dbReference type="Proteomes" id="UP000448943"/>
    </source>
</evidence>
<dbReference type="InterPro" id="IPR014247">
    <property type="entry name" value="Spore_lipoprot_YhcN/YlaJ"/>
</dbReference>
<feature type="chain" id="PRO_5026668249" evidence="1">
    <location>
        <begin position="22"/>
        <end position="181"/>
    </location>
</feature>
<proteinExistence type="predicted"/>
<dbReference type="Proteomes" id="UP000448943">
    <property type="component" value="Unassembled WGS sequence"/>
</dbReference>
<accession>A0A6N9Q3J1</accession>
<dbReference type="OrthoDB" id="2381329at2"/>
<evidence type="ECO:0000313" key="2">
    <source>
        <dbReference type="EMBL" id="NBI29399.1"/>
    </source>
</evidence>
<evidence type="ECO:0000256" key="1">
    <source>
        <dbReference type="SAM" id="SignalP"/>
    </source>
</evidence>
<gene>
    <name evidence="2" type="ORF">ERL59_10545</name>
</gene>
<dbReference type="AlphaFoldDB" id="A0A6N9Q3J1"/>
<protein>
    <submittedName>
        <fullName evidence="2">YhcN/YlaJ family sporulation lipoprotein</fullName>
    </submittedName>
</protein>
<sequence length="181" mass="20107">MRTLFLFLSLLCILLGCNQQSTENYSDKQTVKELQTSSENKNMNHAEVTKRLETLTLSIPEVNGVNIVVIGDTALVGIDIDGSLERSKVGSVKYSVAEALSKDPYGANAVITADMDLNVRIKEIRNDIMKGKPISGFAEELADIVGRVIPQFPKNAIQNQQYRQMNKPKNETNNNQLNSHQ</sequence>
<feature type="signal peptide" evidence="1">
    <location>
        <begin position="1"/>
        <end position="21"/>
    </location>
</feature>
<dbReference type="Pfam" id="PF09580">
    <property type="entry name" value="Spore_YhcN_YlaJ"/>
    <property type="match status" value="1"/>
</dbReference>
<reference evidence="2 3" key="1">
    <citation type="submission" date="2019-01" db="EMBL/GenBank/DDBJ databases">
        <title>Chengkuizengella sp. nov., isolated from deep-sea sediment of East Pacific Ocean.</title>
        <authorList>
            <person name="Yang J."/>
            <person name="Lai Q."/>
            <person name="Shao Z."/>
        </authorList>
    </citation>
    <scope>NUCLEOTIDE SEQUENCE [LARGE SCALE GENOMIC DNA]</scope>
    <source>
        <strain evidence="2 3">YPA3-1-1</strain>
    </source>
</reference>